<protein>
    <submittedName>
        <fullName evidence="2">RidA family protein</fullName>
    </submittedName>
</protein>
<dbReference type="CDD" id="cd00448">
    <property type="entry name" value="YjgF_YER057c_UK114_family"/>
    <property type="match status" value="1"/>
</dbReference>
<comment type="similarity">
    <text evidence="1">Belongs to the RutC family.</text>
</comment>
<reference evidence="2" key="2">
    <citation type="journal article" date="2021" name="PeerJ">
        <title>Extensive microbial diversity within the chicken gut microbiome revealed by metagenomics and culture.</title>
        <authorList>
            <person name="Gilroy R."/>
            <person name="Ravi A."/>
            <person name="Getino M."/>
            <person name="Pursley I."/>
            <person name="Horton D.L."/>
            <person name="Alikhan N.F."/>
            <person name="Baker D."/>
            <person name="Gharbi K."/>
            <person name="Hall N."/>
            <person name="Watson M."/>
            <person name="Adriaenssens E.M."/>
            <person name="Foster-Nyarko E."/>
            <person name="Jarju S."/>
            <person name="Secka A."/>
            <person name="Antonio M."/>
            <person name="Oren A."/>
            <person name="Chaudhuri R.R."/>
            <person name="La Ragione R."/>
            <person name="Hildebrand F."/>
            <person name="Pallen M.J."/>
        </authorList>
    </citation>
    <scope>NUCLEOTIDE SEQUENCE</scope>
    <source>
        <strain evidence="2">CHK154-7741</strain>
    </source>
</reference>
<evidence type="ECO:0000313" key="3">
    <source>
        <dbReference type="Proteomes" id="UP000886748"/>
    </source>
</evidence>
<proteinExistence type="inferred from homology"/>
<name>A0A9D1N059_9CLOT</name>
<dbReference type="Gene3D" id="3.30.1330.40">
    <property type="entry name" value="RutC-like"/>
    <property type="match status" value="1"/>
</dbReference>
<evidence type="ECO:0000256" key="1">
    <source>
        <dbReference type="ARBA" id="ARBA00010552"/>
    </source>
</evidence>
<dbReference type="PROSITE" id="PS01094">
    <property type="entry name" value="UPF0076"/>
    <property type="match status" value="1"/>
</dbReference>
<sequence length="124" mass="13573">MKKVILTQSAPAPIGPYSQAILAGNTLYCSGQIALDAESGEFLNGTIEEQTQKCCENIKEVLKQAGYSFDDVVKTTCFLAHMADFKKFNEVYANYFTSKPARSCVAVKELPKNGLVEIEVIAVK</sequence>
<dbReference type="InterPro" id="IPR006175">
    <property type="entry name" value="YjgF/YER057c/UK114"/>
</dbReference>
<comment type="caution">
    <text evidence="2">The sequence shown here is derived from an EMBL/GenBank/DDBJ whole genome shotgun (WGS) entry which is preliminary data.</text>
</comment>
<accession>A0A9D1N059</accession>
<dbReference type="Pfam" id="PF01042">
    <property type="entry name" value="Ribonuc_L-PSP"/>
    <property type="match status" value="1"/>
</dbReference>
<dbReference type="SUPFAM" id="SSF55298">
    <property type="entry name" value="YjgF-like"/>
    <property type="match status" value="1"/>
</dbReference>
<dbReference type="FunFam" id="3.30.1330.40:FF:000001">
    <property type="entry name" value="L-PSP family endoribonuclease"/>
    <property type="match status" value="1"/>
</dbReference>
<dbReference type="PANTHER" id="PTHR11803">
    <property type="entry name" value="2-IMINOBUTANOATE/2-IMINOPROPANOATE DEAMINASE RIDA"/>
    <property type="match status" value="1"/>
</dbReference>
<dbReference type="PANTHER" id="PTHR11803:SF58">
    <property type="entry name" value="PROTEIN HMF1-RELATED"/>
    <property type="match status" value="1"/>
</dbReference>
<dbReference type="AlphaFoldDB" id="A0A9D1N059"/>
<dbReference type="EMBL" id="DVOD01000047">
    <property type="protein sequence ID" value="HIU92743.1"/>
    <property type="molecule type" value="Genomic_DNA"/>
</dbReference>
<dbReference type="Proteomes" id="UP000886748">
    <property type="component" value="Unassembled WGS sequence"/>
</dbReference>
<reference evidence="2" key="1">
    <citation type="submission" date="2020-10" db="EMBL/GenBank/DDBJ databases">
        <authorList>
            <person name="Gilroy R."/>
        </authorList>
    </citation>
    <scope>NUCLEOTIDE SEQUENCE</scope>
    <source>
        <strain evidence="2">CHK154-7741</strain>
    </source>
</reference>
<dbReference type="InterPro" id="IPR006056">
    <property type="entry name" value="RidA"/>
</dbReference>
<evidence type="ECO:0000313" key="2">
    <source>
        <dbReference type="EMBL" id="HIU92743.1"/>
    </source>
</evidence>
<organism evidence="2 3">
    <name type="scientific">Candidatus Limenecus avicola</name>
    <dbReference type="NCBI Taxonomy" id="2840847"/>
    <lineage>
        <taxon>Bacteria</taxon>
        <taxon>Bacillati</taxon>
        <taxon>Bacillota</taxon>
        <taxon>Clostridia</taxon>
        <taxon>Eubacteriales</taxon>
        <taxon>Clostridiaceae</taxon>
        <taxon>Clostridiaceae incertae sedis</taxon>
        <taxon>Candidatus Limenecus</taxon>
    </lineage>
</organism>
<dbReference type="InterPro" id="IPR035959">
    <property type="entry name" value="RutC-like_sf"/>
</dbReference>
<dbReference type="NCBIfam" id="TIGR00004">
    <property type="entry name" value="Rid family detoxifying hydrolase"/>
    <property type="match status" value="1"/>
</dbReference>
<dbReference type="InterPro" id="IPR019897">
    <property type="entry name" value="RidA_CS"/>
</dbReference>
<dbReference type="GO" id="GO:0019239">
    <property type="term" value="F:deaminase activity"/>
    <property type="evidence" value="ECO:0007669"/>
    <property type="project" value="TreeGrafter"/>
</dbReference>
<gene>
    <name evidence="2" type="ORF">IAD26_06375</name>
</gene>
<dbReference type="GO" id="GO:0005829">
    <property type="term" value="C:cytosol"/>
    <property type="evidence" value="ECO:0007669"/>
    <property type="project" value="TreeGrafter"/>
</dbReference>